<evidence type="ECO:0000313" key="1">
    <source>
        <dbReference type="EMBL" id="MBR7744355.1"/>
    </source>
</evidence>
<dbReference type="EMBL" id="JAGSNF010000020">
    <property type="protein sequence ID" value="MBR7744355.1"/>
    <property type="molecule type" value="Genomic_DNA"/>
</dbReference>
<keyword evidence="2" id="KW-1185">Reference proteome</keyword>
<organism evidence="1 2">
    <name type="scientific">Phycicoccus avicenniae</name>
    <dbReference type="NCBI Taxonomy" id="2828860"/>
    <lineage>
        <taxon>Bacteria</taxon>
        <taxon>Bacillati</taxon>
        <taxon>Actinomycetota</taxon>
        <taxon>Actinomycetes</taxon>
        <taxon>Micrococcales</taxon>
        <taxon>Intrasporangiaceae</taxon>
        <taxon>Phycicoccus</taxon>
    </lineage>
</organism>
<dbReference type="RefSeq" id="WP_211603882.1">
    <property type="nucleotide sequence ID" value="NZ_JAGSNF010000020.1"/>
</dbReference>
<evidence type="ECO:0000313" key="2">
    <source>
        <dbReference type="Proteomes" id="UP000677016"/>
    </source>
</evidence>
<dbReference type="Proteomes" id="UP000677016">
    <property type="component" value="Unassembled WGS sequence"/>
</dbReference>
<dbReference type="AlphaFoldDB" id="A0A941D9R4"/>
<reference evidence="1" key="1">
    <citation type="submission" date="2021-04" db="EMBL/GenBank/DDBJ databases">
        <title>Phycicoccus avicenniae sp. nov., a novel endophytic actinomycetes isolated from branch of Avicennia mariana.</title>
        <authorList>
            <person name="Tuo L."/>
        </authorList>
    </citation>
    <scope>NUCLEOTIDE SEQUENCE</scope>
    <source>
        <strain evidence="1">BSK3Z-2</strain>
    </source>
</reference>
<sequence length="94" mass="10333">MPTTLLIATSPRSTWITSPDKETAENVATVLGDRAYEVRRGGVLDPFTVDVDIGVTALEAGELLMAAGYTFRWHADQHPRNRGHTAWGIPVQEE</sequence>
<name>A0A941D9R4_9MICO</name>
<comment type="caution">
    <text evidence="1">The sequence shown here is derived from an EMBL/GenBank/DDBJ whole genome shotgun (WGS) entry which is preliminary data.</text>
</comment>
<protein>
    <submittedName>
        <fullName evidence="1">Uncharacterized protein</fullName>
    </submittedName>
</protein>
<accession>A0A941D9R4</accession>
<proteinExistence type="predicted"/>
<gene>
    <name evidence="1" type="ORF">KC207_13760</name>
</gene>